<dbReference type="Pfam" id="PF01613">
    <property type="entry name" value="Flavin_Reduct"/>
    <property type="match status" value="1"/>
</dbReference>
<evidence type="ECO:0000259" key="3">
    <source>
        <dbReference type="SMART" id="SM00903"/>
    </source>
</evidence>
<protein>
    <submittedName>
        <fullName evidence="4">Flavin reductase domain-containing protein</fullName>
    </submittedName>
    <submittedName>
        <fullName evidence="5">Flavin reductase family protein</fullName>
    </submittedName>
</protein>
<dbReference type="EMBL" id="BCTA01000020">
    <property type="protein sequence ID" value="GAT08075.1"/>
    <property type="molecule type" value="Genomic_DNA"/>
</dbReference>
<comment type="similarity">
    <text evidence="1">Belongs to the non-flavoprotein flavin reductase family.</text>
</comment>
<accession>A0AAW5SJG2</accession>
<sequence length="178" mass="19760">MVRFDQSRWETFVSAQSGASPFEDIVSLLDYPMFIVTTHADDERSGCLVGFASQTSISPPRFLVGLSRRNRTFRIAQSATHLAVHLVAREHLELAKLFGGETGDRTDKFGQCAWHTGPEEMPILDDAAAWFVGEVVRRFDVGDHVGHLLEPVAGAPPQDLDEWVTFADVRDIEPGHEA</sequence>
<dbReference type="InterPro" id="IPR002563">
    <property type="entry name" value="Flavin_Rdtase-like_dom"/>
</dbReference>
<gene>
    <name evidence="5" type="ORF">H7I77_13440</name>
    <name evidence="4" type="ORF">RMCN_1208</name>
</gene>
<evidence type="ECO:0000313" key="4">
    <source>
        <dbReference type="EMBL" id="GAT08075.1"/>
    </source>
</evidence>
<dbReference type="Gene3D" id="2.30.110.10">
    <property type="entry name" value="Electron Transport, Fmn-binding Protein, Chain A"/>
    <property type="match status" value="1"/>
</dbReference>
<dbReference type="PANTHER" id="PTHR30466">
    <property type="entry name" value="FLAVIN REDUCTASE"/>
    <property type="match status" value="1"/>
</dbReference>
<feature type="domain" description="Flavin reductase like" evidence="3">
    <location>
        <begin position="26"/>
        <end position="168"/>
    </location>
</feature>
<reference evidence="5" key="3">
    <citation type="journal article" date="2022" name="BMC Genomics">
        <title>Comparative genome analysis of mycobacteria focusing on tRNA and non-coding RNA.</title>
        <authorList>
            <person name="Behra P.R.K."/>
            <person name="Pettersson B.M.F."/>
            <person name="Ramesh M."/>
            <person name="Das S."/>
            <person name="Dasgupta S."/>
            <person name="Kirsebom L.A."/>
        </authorList>
    </citation>
    <scope>NUCLEOTIDE SEQUENCE</scope>
    <source>
        <strain evidence="5">DSM 44203</strain>
    </source>
</reference>
<dbReference type="AlphaFoldDB" id="A0AAW5SJG2"/>
<dbReference type="EMBL" id="JACKTI010000036">
    <property type="protein sequence ID" value="MCV7024340.1"/>
    <property type="molecule type" value="Genomic_DNA"/>
</dbReference>
<evidence type="ECO:0000313" key="7">
    <source>
        <dbReference type="Proteomes" id="UP001207528"/>
    </source>
</evidence>
<dbReference type="SMART" id="SM00903">
    <property type="entry name" value="Flavin_Reduct"/>
    <property type="match status" value="1"/>
</dbReference>
<dbReference type="Proteomes" id="UP000069773">
    <property type="component" value="Unassembled WGS sequence"/>
</dbReference>
<dbReference type="Proteomes" id="UP001207528">
    <property type="component" value="Unassembled WGS sequence"/>
</dbReference>
<reference evidence="5" key="2">
    <citation type="submission" date="2020-07" db="EMBL/GenBank/DDBJ databases">
        <authorList>
            <person name="Pettersson B.M.F."/>
            <person name="Behra P.R.K."/>
            <person name="Ramesh M."/>
            <person name="Das S."/>
            <person name="Dasgupta S."/>
            <person name="Kirsebom L.A."/>
        </authorList>
    </citation>
    <scope>NUCLEOTIDE SEQUENCE</scope>
    <source>
        <strain evidence="5">DSM 44203</strain>
    </source>
</reference>
<organism evidence="5 7">
    <name type="scientific">Mycolicibacterium novocastrense</name>
    <name type="common">Mycobacterium novocastrense</name>
    <dbReference type="NCBI Taxonomy" id="59813"/>
    <lineage>
        <taxon>Bacteria</taxon>
        <taxon>Bacillati</taxon>
        <taxon>Actinomycetota</taxon>
        <taxon>Actinomycetes</taxon>
        <taxon>Mycobacteriales</taxon>
        <taxon>Mycobacteriaceae</taxon>
        <taxon>Mycolicibacterium</taxon>
    </lineage>
</organism>
<dbReference type="InterPro" id="IPR012349">
    <property type="entry name" value="Split_barrel_FMN-bd"/>
</dbReference>
<comment type="caution">
    <text evidence="5">The sequence shown here is derived from an EMBL/GenBank/DDBJ whole genome shotgun (WGS) entry which is preliminary data.</text>
</comment>
<evidence type="ECO:0000256" key="2">
    <source>
        <dbReference type="ARBA" id="ARBA00023002"/>
    </source>
</evidence>
<keyword evidence="6" id="KW-1185">Reference proteome</keyword>
<evidence type="ECO:0000313" key="6">
    <source>
        <dbReference type="Proteomes" id="UP000069773"/>
    </source>
</evidence>
<evidence type="ECO:0000256" key="1">
    <source>
        <dbReference type="ARBA" id="ARBA00008898"/>
    </source>
</evidence>
<dbReference type="GO" id="GO:0010181">
    <property type="term" value="F:FMN binding"/>
    <property type="evidence" value="ECO:0007669"/>
    <property type="project" value="InterPro"/>
</dbReference>
<keyword evidence="2" id="KW-0560">Oxidoreductase</keyword>
<dbReference type="RefSeq" id="WP_084377206.1">
    <property type="nucleotide sequence ID" value="NZ_BCTA01000020.1"/>
</dbReference>
<dbReference type="SUPFAM" id="SSF50475">
    <property type="entry name" value="FMN-binding split barrel"/>
    <property type="match status" value="1"/>
</dbReference>
<reference evidence="4 6" key="1">
    <citation type="journal article" date="2016" name="Genome Announc.">
        <title>Draft Genome Sequences of Five Rapidly Growing Mycobacterium Species, M. thermoresistibile, M. fortuitum subsp. acetamidolyticum, M. canariasense, M. brisbanense, and M. novocastrense.</title>
        <authorList>
            <person name="Katahira K."/>
            <person name="Ogura Y."/>
            <person name="Gotoh Y."/>
            <person name="Hayashi T."/>
        </authorList>
    </citation>
    <scope>NUCLEOTIDE SEQUENCE [LARGE SCALE GENOMIC DNA]</scope>
    <source>
        <strain evidence="4 6">JCM18114</strain>
    </source>
</reference>
<dbReference type="GO" id="GO:0042602">
    <property type="term" value="F:riboflavin reductase (NADPH) activity"/>
    <property type="evidence" value="ECO:0007669"/>
    <property type="project" value="TreeGrafter"/>
</dbReference>
<evidence type="ECO:0000313" key="5">
    <source>
        <dbReference type="EMBL" id="MCV7024340.1"/>
    </source>
</evidence>
<proteinExistence type="inferred from homology"/>
<dbReference type="PANTHER" id="PTHR30466:SF15">
    <property type="entry name" value="POSSIBLE OXIDOREDUCTASE"/>
    <property type="match status" value="1"/>
</dbReference>
<dbReference type="InterPro" id="IPR050268">
    <property type="entry name" value="NADH-dep_flavin_reductase"/>
</dbReference>
<name>A0AAW5SJG2_MYCNV</name>